<feature type="transmembrane region" description="Helical" evidence="7">
    <location>
        <begin position="164"/>
        <end position="183"/>
    </location>
</feature>
<dbReference type="RefSeq" id="WP_072571755.1">
    <property type="nucleotide sequence ID" value="NZ_CP018191.1"/>
</dbReference>
<dbReference type="AlphaFoldDB" id="A0AAC9K7S5"/>
<evidence type="ECO:0000313" key="9">
    <source>
        <dbReference type="Proteomes" id="UP000182373"/>
    </source>
</evidence>
<feature type="transmembrane region" description="Helical" evidence="7">
    <location>
        <begin position="115"/>
        <end position="143"/>
    </location>
</feature>
<dbReference type="Proteomes" id="UP000182373">
    <property type="component" value="Chromosome"/>
</dbReference>
<proteinExistence type="predicted"/>
<feature type="transmembrane region" description="Helical" evidence="7">
    <location>
        <begin position="413"/>
        <end position="430"/>
    </location>
</feature>
<evidence type="ECO:0000256" key="4">
    <source>
        <dbReference type="ARBA" id="ARBA00022692"/>
    </source>
</evidence>
<evidence type="ECO:0000256" key="5">
    <source>
        <dbReference type="ARBA" id="ARBA00022989"/>
    </source>
</evidence>
<dbReference type="InterPro" id="IPR007498">
    <property type="entry name" value="PqiA-like"/>
</dbReference>
<feature type="transmembrane region" description="Helical" evidence="7">
    <location>
        <begin position="384"/>
        <end position="407"/>
    </location>
</feature>
<accession>A0AAC9K7S5</accession>
<evidence type="ECO:0000256" key="1">
    <source>
        <dbReference type="ARBA" id="ARBA00004533"/>
    </source>
</evidence>
<dbReference type="EMBL" id="CP018191">
    <property type="protein sequence ID" value="APH53411.1"/>
    <property type="molecule type" value="Genomic_DNA"/>
</dbReference>
<feature type="transmembrane region" description="Helical" evidence="7">
    <location>
        <begin position="334"/>
        <end position="363"/>
    </location>
</feature>
<gene>
    <name evidence="8" type="ORF">GbCGDNIH9_0189</name>
</gene>
<keyword evidence="3" id="KW-0997">Cell inner membrane</keyword>
<comment type="subcellular location">
    <subcellularLocation>
        <location evidence="1">Cell inner membrane</location>
    </subcellularLocation>
</comment>
<dbReference type="GO" id="GO:0005886">
    <property type="term" value="C:plasma membrane"/>
    <property type="evidence" value="ECO:0007669"/>
    <property type="project" value="UniProtKB-SubCell"/>
</dbReference>
<evidence type="ECO:0000256" key="6">
    <source>
        <dbReference type="ARBA" id="ARBA00023136"/>
    </source>
</evidence>
<dbReference type="InterPro" id="IPR051800">
    <property type="entry name" value="PqiA-PqiB_transport"/>
</dbReference>
<evidence type="ECO:0000313" key="8">
    <source>
        <dbReference type="EMBL" id="APH53411.1"/>
    </source>
</evidence>
<dbReference type="Pfam" id="PF04403">
    <property type="entry name" value="PqiA"/>
    <property type="match status" value="2"/>
</dbReference>
<keyword evidence="4 7" id="KW-0812">Transmembrane</keyword>
<dbReference type="PANTHER" id="PTHR30462">
    <property type="entry name" value="INTERMEMBRANE TRANSPORT PROTEIN PQIB-RELATED"/>
    <property type="match status" value="1"/>
</dbReference>
<evidence type="ECO:0000256" key="7">
    <source>
        <dbReference type="SAM" id="Phobius"/>
    </source>
</evidence>
<evidence type="ECO:0000256" key="2">
    <source>
        <dbReference type="ARBA" id="ARBA00022475"/>
    </source>
</evidence>
<keyword evidence="6 7" id="KW-0472">Membrane</keyword>
<evidence type="ECO:0000256" key="3">
    <source>
        <dbReference type="ARBA" id="ARBA00022519"/>
    </source>
</evidence>
<organism evidence="8 9">
    <name type="scientific">Granulibacter bethesdensis</name>
    <dbReference type="NCBI Taxonomy" id="364410"/>
    <lineage>
        <taxon>Bacteria</taxon>
        <taxon>Pseudomonadati</taxon>
        <taxon>Pseudomonadota</taxon>
        <taxon>Alphaproteobacteria</taxon>
        <taxon>Acetobacterales</taxon>
        <taxon>Acetobacteraceae</taxon>
        <taxon>Granulibacter</taxon>
    </lineage>
</organism>
<feature type="transmembrane region" description="Helical" evidence="7">
    <location>
        <begin position="195"/>
        <end position="214"/>
    </location>
</feature>
<keyword evidence="5 7" id="KW-1133">Transmembrane helix</keyword>
<protein>
    <submittedName>
        <fullName evidence="8">Paraquat-inducible protein A</fullName>
    </submittedName>
</protein>
<feature type="transmembrane region" description="Helical" evidence="7">
    <location>
        <begin position="290"/>
        <end position="314"/>
    </location>
</feature>
<keyword evidence="2" id="KW-1003">Cell membrane</keyword>
<dbReference type="PANTHER" id="PTHR30462:SF3">
    <property type="entry name" value="INTERMEMBRANE TRANSPORT PROTEIN PQIA"/>
    <property type="match status" value="1"/>
</dbReference>
<sequence length="480" mass="52810">MVHADQQDSQPDGASDAARSRTASSIVVHRHALECPGCGAFYRQPPRSQLEVHCTRCHTVLRRTTRSPERDTVALAGTGLALFILVGLMPYIIFDMRGRENVGTMLGGALAFWEYGLWGLGLIVMFTTLIAPFLRLFGLLAAITAPRMRKAPRELYILLRVAQWVRPWSMIEVFMLGMLVAYSRLEALAHVQFGVALYALGGLMLVMAAMDWALDPRDAWNKLEARGLVADPVLMGEARRSAATRRFDARNAVSCHGCGLVVEGADHGASCPRCGSFLHRRKPDSLTRTIALVAAAALLYIPANIYPVMIITSLGDTSPHTIVGGVKELIEADMWPLAALVFFASVMVPVLKVIGLVWMILRVRKPSMEGVKARTRIFHVIEMIGRWSMIDVFVVTILIALVHMGFIATIQPGPGALAFAGVVIITMLAAETFDPRLMWDAAIDRQRNTRRSRDQAFDEVPDRVRLASSSRVSVQGGLSR</sequence>
<feature type="transmembrane region" description="Helical" evidence="7">
    <location>
        <begin position="72"/>
        <end position="93"/>
    </location>
</feature>
<name>A0AAC9K7S5_9PROT</name>
<reference evidence="9" key="1">
    <citation type="submission" date="2016-11" db="EMBL/GenBank/DDBJ databases">
        <title>Comparative genomic and phenotypic analysis of Granulibacter bethesdensis clinical isolates from patients with chronic granulomatous disease.</title>
        <authorList>
            <person name="Zarember K.A."/>
            <person name="Porcella S.F."/>
            <person name="Chu J."/>
            <person name="Ding L."/>
            <person name="Dahlstrom E."/>
            <person name="Barbian K."/>
            <person name="Martens C."/>
            <person name="Sykora L."/>
            <person name="Kramer S."/>
            <person name="Pettinato A.M."/>
            <person name="Hong H."/>
            <person name="Wald G."/>
            <person name="Berg L.J."/>
            <person name="Rogge L.S."/>
            <person name="Greenberg D.E."/>
            <person name="Falcone E.L."/>
            <person name="Neves J.F."/>
            <person name="Simoes M.J."/>
            <person name="Casal M."/>
            <person name="Rodriguez-Lopez F.C."/>
            <person name="Zelazny A."/>
            <person name="Gallin J.I."/>
            <person name="Holland S.M."/>
        </authorList>
    </citation>
    <scope>NUCLEOTIDE SEQUENCE [LARGE SCALE GENOMIC DNA]</scope>
    <source>
        <strain evidence="9">NIH9.1</strain>
    </source>
</reference>